<dbReference type="SUPFAM" id="SSF51246">
    <property type="entry name" value="Rudiment single hybrid motif"/>
    <property type="match status" value="1"/>
</dbReference>
<evidence type="ECO:0000313" key="2">
    <source>
        <dbReference type="EMBL" id="NJB71513.1"/>
    </source>
</evidence>
<gene>
    <name evidence="2" type="ORF">GGR42_001975</name>
</gene>
<sequence>MAITSYGGNFKEALQKSYQNMKNLHFDGMYYRKDIGFDL</sequence>
<dbReference type="Pfam" id="PF02843">
    <property type="entry name" value="GARS_C"/>
    <property type="match status" value="1"/>
</dbReference>
<dbReference type="InterPro" id="IPR020560">
    <property type="entry name" value="PRibGlycinamide_synth_C-dom"/>
</dbReference>
<dbReference type="InterPro" id="IPR037123">
    <property type="entry name" value="PRibGlycinamide_synth_C_sf"/>
</dbReference>
<dbReference type="EMBL" id="JAATJJ010000001">
    <property type="protein sequence ID" value="NJB71513.1"/>
    <property type="molecule type" value="Genomic_DNA"/>
</dbReference>
<dbReference type="AlphaFoldDB" id="A0A846QZ87"/>
<dbReference type="Gene3D" id="3.90.600.10">
    <property type="entry name" value="Phosphoribosylglycinamide synthetase, C-terminal domain"/>
    <property type="match status" value="1"/>
</dbReference>
<reference evidence="2 3" key="1">
    <citation type="submission" date="2020-03" db="EMBL/GenBank/DDBJ databases">
        <title>Genomic Encyclopedia of Type Strains, Phase IV (KMG-IV): sequencing the most valuable type-strain genomes for metagenomic binning, comparative biology and taxonomic classification.</title>
        <authorList>
            <person name="Goeker M."/>
        </authorList>
    </citation>
    <scope>NUCLEOTIDE SEQUENCE [LARGE SCALE GENOMIC DNA]</scope>
    <source>
        <strain evidence="2 3">DSM 29762</strain>
    </source>
</reference>
<keyword evidence="3" id="KW-1185">Reference proteome</keyword>
<dbReference type="InterPro" id="IPR011054">
    <property type="entry name" value="Rudment_hybrid_motif"/>
</dbReference>
<feature type="domain" description="Phosphoribosylglycinamide synthetase C-domain" evidence="1">
    <location>
        <begin position="1"/>
        <end position="37"/>
    </location>
</feature>
<keyword evidence="2" id="KW-0436">Ligase</keyword>
<evidence type="ECO:0000259" key="1">
    <source>
        <dbReference type="Pfam" id="PF02843"/>
    </source>
</evidence>
<dbReference type="GO" id="GO:0009113">
    <property type="term" value="P:purine nucleobase biosynthetic process"/>
    <property type="evidence" value="ECO:0007669"/>
    <property type="project" value="InterPro"/>
</dbReference>
<proteinExistence type="predicted"/>
<name>A0A846QZ87_9FLAO</name>
<evidence type="ECO:0000313" key="3">
    <source>
        <dbReference type="Proteomes" id="UP000590442"/>
    </source>
</evidence>
<protein>
    <submittedName>
        <fullName evidence="2">Phosphoribosylamine-glycine ligase</fullName>
    </submittedName>
</protein>
<organism evidence="2 3">
    <name type="scientific">Saonia flava</name>
    <dbReference type="NCBI Taxonomy" id="523696"/>
    <lineage>
        <taxon>Bacteria</taxon>
        <taxon>Pseudomonadati</taxon>
        <taxon>Bacteroidota</taxon>
        <taxon>Flavobacteriia</taxon>
        <taxon>Flavobacteriales</taxon>
        <taxon>Flavobacteriaceae</taxon>
        <taxon>Saonia</taxon>
    </lineage>
</organism>
<dbReference type="GO" id="GO:0004637">
    <property type="term" value="F:phosphoribosylamine-glycine ligase activity"/>
    <property type="evidence" value="ECO:0007669"/>
    <property type="project" value="InterPro"/>
</dbReference>
<dbReference type="Proteomes" id="UP000590442">
    <property type="component" value="Unassembled WGS sequence"/>
</dbReference>
<accession>A0A846QZ87</accession>
<comment type="caution">
    <text evidence="2">The sequence shown here is derived from an EMBL/GenBank/DDBJ whole genome shotgun (WGS) entry which is preliminary data.</text>
</comment>